<comment type="caution">
    <text evidence="1">The sequence shown here is derived from an EMBL/GenBank/DDBJ whole genome shotgun (WGS) entry which is preliminary data.</text>
</comment>
<accession>A0A1S2LGR0</accession>
<dbReference type="AlphaFoldDB" id="A0A1S2LGR0"/>
<evidence type="ECO:0000313" key="1">
    <source>
        <dbReference type="EMBL" id="OIJ10897.1"/>
    </source>
</evidence>
<dbReference type="PIRSF" id="PIRSF012562">
    <property type="entry name" value="UCP012562"/>
    <property type="match status" value="1"/>
</dbReference>
<gene>
    <name evidence="1" type="ORF">BKP35_12450</name>
</gene>
<protein>
    <submittedName>
        <fullName evidence="1">DUF1444 domain-containing protein</fullName>
    </submittedName>
</protein>
<dbReference type="Pfam" id="PF07285">
    <property type="entry name" value="DUF1444"/>
    <property type="match status" value="1"/>
</dbReference>
<keyword evidence="2" id="KW-1185">Reference proteome</keyword>
<proteinExistence type="predicted"/>
<dbReference type="OrthoDB" id="154553at2"/>
<dbReference type="Proteomes" id="UP000180098">
    <property type="component" value="Unassembled WGS sequence"/>
</dbReference>
<organism evidence="1 2">
    <name type="scientific">Anaerobacillus arseniciselenatis</name>
    <dbReference type="NCBI Taxonomy" id="85682"/>
    <lineage>
        <taxon>Bacteria</taxon>
        <taxon>Bacillati</taxon>
        <taxon>Bacillota</taxon>
        <taxon>Bacilli</taxon>
        <taxon>Bacillales</taxon>
        <taxon>Bacillaceae</taxon>
        <taxon>Anaerobacillus</taxon>
    </lineage>
</organism>
<dbReference type="NCBIfam" id="NF010189">
    <property type="entry name" value="PRK13668.1"/>
    <property type="match status" value="1"/>
</dbReference>
<name>A0A1S2LGR0_9BACI</name>
<reference evidence="1 2" key="1">
    <citation type="submission" date="2016-10" db="EMBL/GenBank/DDBJ databases">
        <title>Draft genome sequences of four alkaliphilic bacteria belonging to the Anaerobacillus genus.</title>
        <authorList>
            <person name="Bassil N.M."/>
            <person name="Lloyd J.R."/>
        </authorList>
    </citation>
    <scope>NUCLEOTIDE SEQUENCE [LARGE SCALE GENOMIC DNA]</scope>
    <source>
        <strain evidence="1 2">DSM 15340</strain>
    </source>
</reference>
<dbReference type="InterPro" id="IPR010838">
    <property type="entry name" value="DUF1444"/>
</dbReference>
<evidence type="ECO:0000313" key="2">
    <source>
        <dbReference type="Proteomes" id="UP000180098"/>
    </source>
</evidence>
<dbReference type="EMBL" id="MLQQ01000035">
    <property type="protein sequence ID" value="OIJ10897.1"/>
    <property type="molecule type" value="Genomic_DNA"/>
</dbReference>
<sequence>MKPLQLKRELEKRLAAPDRRLSYDRDEQKLRIENTTVNKGVTLSISKLQVKWEAKKEAALTEAVHYVEEALRAMATPVTLSGNEKRIFPVIRSTSFPTAANEKELLWEEHTAETRIYYAIDRGTTFSLVTKEMIEKEEMSLVKIKEIAMFNVRSLKTDAKRDEVAGNTFYFINSNDGYDASKILNEQLLKHYQNNAEGELAVAVPHQDVLIIADIKNEAGYDVLGQMVFQFFTNGRTPITALPFIYEKGHLEPVFILAQKKPKEE</sequence>